<keyword evidence="3 7" id="KW-0812">Transmembrane</keyword>
<feature type="domain" description="Palmitoyltransferase DHHC" evidence="8">
    <location>
        <begin position="100"/>
        <end position="220"/>
    </location>
</feature>
<dbReference type="OrthoDB" id="1924421at2759"/>
<dbReference type="PANTHER" id="PTHR22883:SF203">
    <property type="entry name" value="PALMITOYLTRANSFERASE"/>
    <property type="match status" value="1"/>
</dbReference>
<evidence type="ECO:0000256" key="1">
    <source>
        <dbReference type="ARBA" id="ARBA00004141"/>
    </source>
</evidence>
<comment type="domain">
    <text evidence="7">The DHHC domain is required for palmitoyltransferase activity.</text>
</comment>
<evidence type="ECO:0000313" key="10">
    <source>
        <dbReference type="Proteomes" id="UP000187209"/>
    </source>
</evidence>
<comment type="similarity">
    <text evidence="7">Belongs to the DHHC palmitoyltransferase family.</text>
</comment>
<keyword evidence="10" id="KW-1185">Reference proteome</keyword>
<dbReference type="GO" id="GO:0005783">
    <property type="term" value="C:endoplasmic reticulum"/>
    <property type="evidence" value="ECO:0007669"/>
    <property type="project" value="TreeGrafter"/>
</dbReference>
<evidence type="ECO:0000256" key="4">
    <source>
        <dbReference type="ARBA" id="ARBA00022989"/>
    </source>
</evidence>
<dbReference type="GO" id="GO:0019706">
    <property type="term" value="F:protein-cysteine S-palmitoyltransferase activity"/>
    <property type="evidence" value="ECO:0007669"/>
    <property type="project" value="UniProtKB-EC"/>
</dbReference>
<feature type="transmembrane region" description="Helical" evidence="7">
    <location>
        <begin position="28"/>
        <end position="46"/>
    </location>
</feature>
<evidence type="ECO:0000256" key="6">
    <source>
        <dbReference type="ARBA" id="ARBA00023315"/>
    </source>
</evidence>
<keyword evidence="5 7" id="KW-0472">Membrane</keyword>
<evidence type="ECO:0000313" key="9">
    <source>
        <dbReference type="EMBL" id="OMJ88987.1"/>
    </source>
</evidence>
<reference evidence="9 10" key="1">
    <citation type="submission" date="2016-11" db="EMBL/GenBank/DDBJ databases">
        <title>The macronuclear genome of Stentor coeruleus: a giant cell with tiny introns.</title>
        <authorList>
            <person name="Slabodnick M."/>
            <person name="Ruby J.G."/>
            <person name="Reiff S.B."/>
            <person name="Swart E.C."/>
            <person name="Gosai S."/>
            <person name="Prabakaran S."/>
            <person name="Witkowska E."/>
            <person name="Larue G.E."/>
            <person name="Fisher S."/>
            <person name="Freeman R.M."/>
            <person name="Gunawardena J."/>
            <person name="Chu W."/>
            <person name="Stover N.A."/>
            <person name="Gregory B.D."/>
            <person name="Nowacki M."/>
            <person name="Derisi J."/>
            <person name="Roy S.W."/>
            <person name="Marshall W.F."/>
            <person name="Sood P."/>
        </authorList>
    </citation>
    <scope>NUCLEOTIDE SEQUENCE [LARGE SCALE GENOMIC DNA]</scope>
    <source>
        <strain evidence="9">WM001</strain>
    </source>
</reference>
<dbReference type="Proteomes" id="UP000187209">
    <property type="component" value="Unassembled WGS sequence"/>
</dbReference>
<keyword evidence="4 7" id="KW-1133">Transmembrane helix</keyword>
<keyword evidence="2 7" id="KW-0808">Transferase</keyword>
<feature type="transmembrane region" description="Helical" evidence="7">
    <location>
        <begin position="52"/>
        <end position="70"/>
    </location>
</feature>
<dbReference type="GO" id="GO:0005794">
    <property type="term" value="C:Golgi apparatus"/>
    <property type="evidence" value="ECO:0007669"/>
    <property type="project" value="TreeGrafter"/>
</dbReference>
<evidence type="ECO:0000256" key="3">
    <source>
        <dbReference type="ARBA" id="ARBA00022692"/>
    </source>
</evidence>
<feature type="transmembrane region" description="Helical" evidence="7">
    <location>
        <begin position="152"/>
        <end position="171"/>
    </location>
</feature>
<evidence type="ECO:0000256" key="7">
    <source>
        <dbReference type="RuleBase" id="RU079119"/>
    </source>
</evidence>
<gene>
    <name evidence="9" type="ORF">SteCoe_8901</name>
</gene>
<dbReference type="PROSITE" id="PS50216">
    <property type="entry name" value="DHHC"/>
    <property type="match status" value="1"/>
</dbReference>
<sequence>MSDCNELQNPIRQNGYQCPWSLHQSTSYIIYLGAILILFLQIFPSFGTLGRVLIILFFIITITFLIYYLLKLTFSDPTDPIVIDFKNTNDPGLREELENRSNRYCNFCKSPVSSIRSKHCMKCNRCTSIFDHHCKFVNNCVGEKNYVYFAKLIVAVEIFEVFLLSSGIAFIVRKRMYLEYQDIPIMISVLKSAIIVITNSYLIVLHIFLYKKRMTTYEYICLRIKNKSSIIPQLQNEENHFSISKDNSILD</sequence>
<protein>
    <recommendedName>
        <fullName evidence="7">Palmitoyltransferase</fullName>
        <ecNumber evidence="7">2.3.1.225</ecNumber>
    </recommendedName>
</protein>
<organism evidence="9 10">
    <name type="scientific">Stentor coeruleus</name>
    <dbReference type="NCBI Taxonomy" id="5963"/>
    <lineage>
        <taxon>Eukaryota</taxon>
        <taxon>Sar</taxon>
        <taxon>Alveolata</taxon>
        <taxon>Ciliophora</taxon>
        <taxon>Postciliodesmatophora</taxon>
        <taxon>Heterotrichea</taxon>
        <taxon>Heterotrichida</taxon>
        <taxon>Stentoridae</taxon>
        <taxon>Stentor</taxon>
    </lineage>
</organism>
<keyword evidence="6 7" id="KW-0012">Acyltransferase</keyword>
<dbReference type="EMBL" id="MPUH01000136">
    <property type="protein sequence ID" value="OMJ88987.1"/>
    <property type="molecule type" value="Genomic_DNA"/>
</dbReference>
<dbReference type="EC" id="2.3.1.225" evidence="7"/>
<evidence type="ECO:0000256" key="5">
    <source>
        <dbReference type="ARBA" id="ARBA00023136"/>
    </source>
</evidence>
<dbReference type="AlphaFoldDB" id="A0A1R2CJ06"/>
<comment type="caution">
    <text evidence="9">The sequence shown here is derived from an EMBL/GenBank/DDBJ whole genome shotgun (WGS) entry which is preliminary data.</text>
</comment>
<evidence type="ECO:0000259" key="8">
    <source>
        <dbReference type="Pfam" id="PF01529"/>
    </source>
</evidence>
<dbReference type="GO" id="GO:0006612">
    <property type="term" value="P:protein targeting to membrane"/>
    <property type="evidence" value="ECO:0007669"/>
    <property type="project" value="TreeGrafter"/>
</dbReference>
<dbReference type="Pfam" id="PF01529">
    <property type="entry name" value="DHHC"/>
    <property type="match status" value="1"/>
</dbReference>
<proteinExistence type="inferred from homology"/>
<evidence type="ECO:0000256" key="2">
    <source>
        <dbReference type="ARBA" id="ARBA00022679"/>
    </source>
</evidence>
<comment type="catalytic activity">
    <reaction evidence="7">
        <text>L-cysteinyl-[protein] + hexadecanoyl-CoA = S-hexadecanoyl-L-cysteinyl-[protein] + CoA</text>
        <dbReference type="Rhea" id="RHEA:36683"/>
        <dbReference type="Rhea" id="RHEA-COMP:10131"/>
        <dbReference type="Rhea" id="RHEA-COMP:11032"/>
        <dbReference type="ChEBI" id="CHEBI:29950"/>
        <dbReference type="ChEBI" id="CHEBI:57287"/>
        <dbReference type="ChEBI" id="CHEBI:57379"/>
        <dbReference type="ChEBI" id="CHEBI:74151"/>
        <dbReference type="EC" id="2.3.1.225"/>
    </reaction>
</comment>
<comment type="subcellular location">
    <subcellularLocation>
        <location evidence="1">Membrane</location>
        <topology evidence="1">Multi-pass membrane protein</topology>
    </subcellularLocation>
</comment>
<dbReference type="PANTHER" id="PTHR22883">
    <property type="entry name" value="ZINC FINGER DHHC DOMAIN CONTAINING PROTEIN"/>
    <property type="match status" value="1"/>
</dbReference>
<accession>A0A1R2CJ06</accession>
<dbReference type="InterPro" id="IPR001594">
    <property type="entry name" value="Palmitoyltrfase_DHHC"/>
</dbReference>
<name>A0A1R2CJ06_9CILI</name>
<dbReference type="InterPro" id="IPR039859">
    <property type="entry name" value="PFA4/ZDH16/20/ERF2-like"/>
</dbReference>
<dbReference type="GO" id="GO:0016020">
    <property type="term" value="C:membrane"/>
    <property type="evidence" value="ECO:0007669"/>
    <property type="project" value="UniProtKB-SubCell"/>
</dbReference>
<feature type="transmembrane region" description="Helical" evidence="7">
    <location>
        <begin position="183"/>
        <end position="209"/>
    </location>
</feature>